<keyword evidence="2 5" id="KW-0812">Transmembrane</keyword>
<gene>
    <name evidence="7" type="ORF">ACJMK2_011008</name>
</gene>
<dbReference type="Gene3D" id="1.20.1250.20">
    <property type="entry name" value="MFS general substrate transporter like domains"/>
    <property type="match status" value="1"/>
</dbReference>
<protein>
    <recommendedName>
        <fullName evidence="6">Major facilitator superfamily (MFS) profile domain-containing protein</fullName>
    </recommendedName>
</protein>
<feature type="transmembrane region" description="Helical" evidence="5">
    <location>
        <begin position="371"/>
        <end position="391"/>
    </location>
</feature>
<proteinExistence type="predicted"/>
<feature type="domain" description="Major facilitator superfamily (MFS) profile" evidence="6">
    <location>
        <begin position="22"/>
        <end position="488"/>
    </location>
</feature>
<keyword evidence="8" id="KW-1185">Reference proteome</keyword>
<dbReference type="SUPFAM" id="SSF103473">
    <property type="entry name" value="MFS general substrate transporter"/>
    <property type="match status" value="1"/>
</dbReference>
<name>A0ABD3V5E1_SINWO</name>
<keyword evidence="4 5" id="KW-0472">Membrane</keyword>
<dbReference type="AlphaFoldDB" id="A0ABD3V5E1"/>
<evidence type="ECO:0000313" key="8">
    <source>
        <dbReference type="Proteomes" id="UP001634394"/>
    </source>
</evidence>
<accession>A0ABD3V5E1</accession>
<feature type="transmembrane region" description="Helical" evidence="5">
    <location>
        <begin position="138"/>
        <end position="158"/>
    </location>
</feature>
<comment type="subcellular location">
    <subcellularLocation>
        <location evidence="1">Membrane</location>
        <topology evidence="1">Multi-pass membrane protein</topology>
    </subcellularLocation>
</comment>
<evidence type="ECO:0000256" key="5">
    <source>
        <dbReference type="SAM" id="Phobius"/>
    </source>
</evidence>
<organism evidence="7 8">
    <name type="scientific">Sinanodonta woodiana</name>
    <name type="common">Chinese pond mussel</name>
    <name type="synonym">Anodonta woodiana</name>
    <dbReference type="NCBI Taxonomy" id="1069815"/>
    <lineage>
        <taxon>Eukaryota</taxon>
        <taxon>Metazoa</taxon>
        <taxon>Spiralia</taxon>
        <taxon>Lophotrochozoa</taxon>
        <taxon>Mollusca</taxon>
        <taxon>Bivalvia</taxon>
        <taxon>Autobranchia</taxon>
        <taxon>Heteroconchia</taxon>
        <taxon>Palaeoheterodonta</taxon>
        <taxon>Unionida</taxon>
        <taxon>Unionoidea</taxon>
        <taxon>Unionidae</taxon>
        <taxon>Unioninae</taxon>
        <taxon>Sinanodonta</taxon>
    </lineage>
</organism>
<dbReference type="CDD" id="cd17317">
    <property type="entry name" value="MFS_SLC22"/>
    <property type="match status" value="1"/>
</dbReference>
<feature type="transmembrane region" description="Helical" evidence="5">
    <location>
        <begin position="21"/>
        <end position="43"/>
    </location>
</feature>
<feature type="transmembrane region" description="Helical" evidence="5">
    <location>
        <begin position="228"/>
        <end position="249"/>
    </location>
</feature>
<keyword evidence="3 5" id="KW-1133">Transmembrane helix</keyword>
<feature type="transmembrane region" description="Helical" evidence="5">
    <location>
        <begin position="463"/>
        <end position="483"/>
    </location>
</feature>
<dbReference type="GO" id="GO:0016020">
    <property type="term" value="C:membrane"/>
    <property type="evidence" value="ECO:0007669"/>
    <property type="project" value="UniProtKB-SubCell"/>
</dbReference>
<dbReference type="Proteomes" id="UP001634394">
    <property type="component" value="Unassembled WGS sequence"/>
</dbReference>
<dbReference type="Pfam" id="PF00083">
    <property type="entry name" value="Sugar_tr"/>
    <property type="match status" value="1"/>
</dbReference>
<feature type="transmembrane region" description="Helical" evidence="5">
    <location>
        <begin position="199"/>
        <end position="221"/>
    </location>
</feature>
<evidence type="ECO:0000256" key="1">
    <source>
        <dbReference type="ARBA" id="ARBA00004141"/>
    </source>
</evidence>
<feature type="transmembrane region" description="Helical" evidence="5">
    <location>
        <begin position="434"/>
        <end position="456"/>
    </location>
</feature>
<dbReference type="PROSITE" id="PS50850">
    <property type="entry name" value="MFS"/>
    <property type="match status" value="1"/>
</dbReference>
<dbReference type="InterPro" id="IPR020846">
    <property type="entry name" value="MFS_dom"/>
</dbReference>
<evidence type="ECO:0000256" key="3">
    <source>
        <dbReference type="ARBA" id="ARBA00022989"/>
    </source>
</evidence>
<feature type="transmembrane region" description="Helical" evidence="5">
    <location>
        <begin position="342"/>
        <end position="359"/>
    </location>
</feature>
<feature type="transmembrane region" description="Helical" evidence="5">
    <location>
        <begin position="403"/>
        <end position="422"/>
    </location>
</feature>
<evidence type="ECO:0000256" key="2">
    <source>
        <dbReference type="ARBA" id="ARBA00022692"/>
    </source>
</evidence>
<dbReference type="InterPro" id="IPR036259">
    <property type="entry name" value="MFS_trans_sf"/>
</dbReference>
<comment type="caution">
    <text evidence="7">The sequence shown here is derived from an EMBL/GenBank/DDBJ whole genome shotgun (WGS) entry which is preliminary data.</text>
</comment>
<dbReference type="EMBL" id="JBJQND010000013">
    <property type="protein sequence ID" value="KAL3856231.1"/>
    <property type="molecule type" value="Genomic_DNA"/>
</dbReference>
<evidence type="ECO:0000256" key="4">
    <source>
        <dbReference type="ARBA" id="ARBA00023136"/>
    </source>
</evidence>
<feature type="transmembrane region" description="Helical" evidence="5">
    <location>
        <begin position="170"/>
        <end position="193"/>
    </location>
</feature>
<dbReference type="InterPro" id="IPR005828">
    <property type="entry name" value="MFS_sugar_transport-like"/>
</dbReference>
<dbReference type="PANTHER" id="PTHR24064">
    <property type="entry name" value="SOLUTE CARRIER FAMILY 22 MEMBER"/>
    <property type="match status" value="1"/>
</dbReference>
<sequence>MKLQLEELLSQLGNPGRYQMIIFLLLALNYFPVVFNHVIMAFFGSAPKHQCYSESYESILDSQQMTSGHLSDNSSMTTNQSFIVDKRLKDCRAEYFFQSGQNVSVVCGVGGSGKSRYYKEPRETTIVTEWNLVCDIKYLSSLATTIYFCGVMLGGILFGHIADKFGRRLVMLLTLYLPIFVGVGISFAPWYWLFAVLRFIQGILMQGLQTSTYTLAMELFLPKYRSHAGVLLECFWGIGVMLLPALAYLIQDWRYLQLATCLPSLLAFCYICIVPESLRWLIMMGKVDKAEALITKITEKNHMPYPHESWKVVKLQLETRDTSTKQYSFIDLMRTPVLRKRSLVLFYLWFATSIGYYGLTWKLTELAGNKYLNFFIGGAVEFVAYVLVLPVTKSQEVSWTATAFAIAGKFGMGGIFCVIAMYTSELYPTVIRNIGMGTCAFWTRVGGVVAPQIILIDQFANKAVPLILFGAVTLLGGILTLLLPETRDRKLPDTVEDVENSCSSIAVEQCNTYL</sequence>
<reference evidence="7 8" key="1">
    <citation type="submission" date="2024-11" db="EMBL/GenBank/DDBJ databases">
        <title>Chromosome-level genome assembly of the freshwater bivalve Anodonta woodiana.</title>
        <authorList>
            <person name="Chen X."/>
        </authorList>
    </citation>
    <scope>NUCLEOTIDE SEQUENCE [LARGE SCALE GENOMIC DNA]</scope>
    <source>
        <strain evidence="7">MN2024</strain>
        <tissue evidence="7">Gills</tissue>
    </source>
</reference>
<evidence type="ECO:0000313" key="7">
    <source>
        <dbReference type="EMBL" id="KAL3856231.1"/>
    </source>
</evidence>
<evidence type="ECO:0000259" key="6">
    <source>
        <dbReference type="PROSITE" id="PS50850"/>
    </source>
</evidence>
<feature type="transmembrane region" description="Helical" evidence="5">
    <location>
        <begin position="255"/>
        <end position="274"/>
    </location>
</feature>